<protein>
    <recommendedName>
        <fullName evidence="3">RNase H type-1 domain-containing protein</fullName>
    </recommendedName>
</protein>
<keyword evidence="2" id="KW-1185">Reference proteome</keyword>
<proteinExistence type="predicted"/>
<feature type="non-terminal residue" evidence="1">
    <location>
        <position position="1"/>
    </location>
</feature>
<evidence type="ECO:0000313" key="2">
    <source>
        <dbReference type="Proteomes" id="UP000257109"/>
    </source>
</evidence>
<dbReference type="OrthoDB" id="1730596at2759"/>
<dbReference type="PANTHER" id="PTHR48475:SF2">
    <property type="entry name" value="RIBONUCLEASE H"/>
    <property type="match status" value="1"/>
</dbReference>
<dbReference type="Proteomes" id="UP000257109">
    <property type="component" value="Unassembled WGS sequence"/>
</dbReference>
<reference evidence="1" key="1">
    <citation type="submission" date="2018-05" db="EMBL/GenBank/DDBJ databases">
        <title>Draft genome of Mucuna pruriens seed.</title>
        <authorList>
            <person name="Nnadi N.E."/>
            <person name="Vos R."/>
            <person name="Hasami M.H."/>
            <person name="Devisetty U.K."/>
            <person name="Aguiy J.C."/>
        </authorList>
    </citation>
    <scope>NUCLEOTIDE SEQUENCE [LARGE SCALE GENOMIC DNA]</scope>
    <source>
        <strain evidence="1">JCA_2017</strain>
    </source>
</reference>
<gene>
    <name evidence="1" type="ORF">CR513_54026</name>
</gene>
<evidence type="ECO:0000313" key="1">
    <source>
        <dbReference type="EMBL" id="RDX67134.1"/>
    </source>
</evidence>
<accession>A0A371EMD4</accession>
<dbReference type="EMBL" id="QJKJ01013125">
    <property type="protein sequence ID" value="RDX67134.1"/>
    <property type="molecule type" value="Genomic_DNA"/>
</dbReference>
<dbReference type="InterPro" id="IPR036397">
    <property type="entry name" value="RNaseH_sf"/>
</dbReference>
<dbReference type="Gene3D" id="3.30.420.10">
    <property type="entry name" value="Ribonuclease H-like superfamily/Ribonuclease H"/>
    <property type="match status" value="1"/>
</dbReference>
<organism evidence="1 2">
    <name type="scientific">Mucuna pruriens</name>
    <name type="common">Velvet bean</name>
    <name type="synonym">Dolichos pruriens</name>
    <dbReference type="NCBI Taxonomy" id="157652"/>
    <lineage>
        <taxon>Eukaryota</taxon>
        <taxon>Viridiplantae</taxon>
        <taxon>Streptophyta</taxon>
        <taxon>Embryophyta</taxon>
        <taxon>Tracheophyta</taxon>
        <taxon>Spermatophyta</taxon>
        <taxon>Magnoliopsida</taxon>
        <taxon>eudicotyledons</taxon>
        <taxon>Gunneridae</taxon>
        <taxon>Pentapetalae</taxon>
        <taxon>rosids</taxon>
        <taxon>fabids</taxon>
        <taxon>Fabales</taxon>
        <taxon>Fabaceae</taxon>
        <taxon>Papilionoideae</taxon>
        <taxon>50 kb inversion clade</taxon>
        <taxon>NPAAA clade</taxon>
        <taxon>indigoferoid/millettioid clade</taxon>
        <taxon>Phaseoleae</taxon>
        <taxon>Mucuna</taxon>
    </lineage>
</organism>
<evidence type="ECO:0008006" key="3">
    <source>
        <dbReference type="Google" id="ProtNLM"/>
    </source>
</evidence>
<dbReference type="PANTHER" id="PTHR48475">
    <property type="entry name" value="RIBONUCLEASE H"/>
    <property type="match status" value="1"/>
</dbReference>
<sequence>MSKQGSYRDTCSPKGASKPIQIKCQGGPAIGWTNHCIVMIFIVIGQKGAPSIPKPQKERKISMDGHISKVGKGHPSSSDHGQKVETILLKQQDSCPNQPPHQRGHVKAQILADFIAKLTPTEEPTVGVVLEGPDGVLIEQSLQFEFKANNNQAKYEMLVGMRLVEEIGAQVLMAKSDSQLVTGQVNGDY</sequence>
<name>A0A371EMD4_MUCPR</name>
<dbReference type="GO" id="GO:0003676">
    <property type="term" value="F:nucleic acid binding"/>
    <property type="evidence" value="ECO:0007669"/>
    <property type="project" value="InterPro"/>
</dbReference>
<comment type="caution">
    <text evidence="1">The sequence shown here is derived from an EMBL/GenBank/DDBJ whole genome shotgun (WGS) entry which is preliminary data.</text>
</comment>
<dbReference type="AlphaFoldDB" id="A0A371EMD4"/>